<protein>
    <submittedName>
        <fullName evidence="1">Uncharacterized protein</fullName>
    </submittedName>
</protein>
<organism evidence="1 2">
    <name type="scientific">Helicostylum pulchrum</name>
    <dbReference type="NCBI Taxonomy" id="562976"/>
    <lineage>
        <taxon>Eukaryota</taxon>
        <taxon>Fungi</taxon>
        <taxon>Fungi incertae sedis</taxon>
        <taxon>Mucoromycota</taxon>
        <taxon>Mucoromycotina</taxon>
        <taxon>Mucoromycetes</taxon>
        <taxon>Mucorales</taxon>
        <taxon>Mucorineae</taxon>
        <taxon>Mucoraceae</taxon>
        <taxon>Helicostylum</taxon>
    </lineage>
</organism>
<evidence type="ECO:0000313" key="1">
    <source>
        <dbReference type="EMBL" id="GAA5800926.1"/>
    </source>
</evidence>
<sequence>MEKIASDEPTAPGASPNFAPSLCYGKIGFRFARLIGSSSGGPADLYICLLYTIVINRRYYMLEA</sequence>
<keyword evidence="2" id="KW-1185">Reference proteome</keyword>
<reference evidence="1 2" key="1">
    <citation type="submission" date="2024-04" db="EMBL/GenBank/DDBJ databases">
        <title>genome sequences of Mucor flavus KT1a and Helicostylum pulchrum KT1b strains isolation_sourced from the surface of a dry-aged beef.</title>
        <authorList>
            <person name="Toyotome T."/>
            <person name="Hosono M."/>
            <person name="Torimaru M."/>
            <person name="Fukuda K."/>
            <person name="Mikami N."/>
        </authorList>
    </citation>
    <scope>NUCLEOTIDE SEQUENCE [LARGE SCALE GENOMIC DNA]</scope>
    <source>
        <strain evidence="1 2">KT1b</strain>
    </source>
</reference>
<accession>A0ABP9Y1Q2</accession>
<evidence type="ECO:0000313" key="2">
    <source>
        <dbReference type="Proteomes" id="UP001476247"/>
    </source>
</evidence>
<dbReference type="Proteomes" id="UP001476247">
    <property type="component" value="Unassembled WGS sequence"/>
</dbReference>
<gene>
    <name evidence="1" type="ORF">HPULCUR_006365</name>
</gene>
<comment type="caution">
    <text evidence="1">The sequence shown here is derived from an EMBL/GenBank/DDBJ whole genome shotgun (WGS) entry which is preliminary data.</text>
</comment>
<dbReference type="EMBL" id="BAABUJ010000017">
    <property type="protein sequence ID" value="GAA5800926.1"/>
    <property type="molecule type" value="Genomic_DNA"/>
</dbReference>
<name>A0ABP9Y1Q2_9FUNG</name>
<proteinExistence type="predicted"/>